<sequence length="64" mass="7409">MHFKPVSLREKSQAEWLVTFKTINSIKGLKRKSNTLNSLNKILVFSLQVCYNRIMTVGIYGIYS</sequence>
<dbReference type="EMBL" id="RAYQ01000018">
    <property type="protein sequence ID" value="RKI89930.1"/>
    <property type="molecule type" value="Genomic_DNA"/>
</dbReference>
<proteinExistence type="predicted"/>
<reference evidence="1 2" key="1">
    <citation type="submission" date="2018-09" db="EMBL/GenBank/DDBJ databases">
        <title>Murine metabolic-syndrome-specific gut microbial biobank.</title>
        <authorList>
            <person name="Liu C."/>
        </authorList>
    </citation>
    <scope>NUCLEOTIDE SEQUENCE [LARGE SCALE GENOMIC DNA]</scope>
    <source>
        <strain evidence="1 2">0.1xD8-82</strain>
    </source>
</reference>
<dbReference type="Proteomes" id="UP000280696">
    <property type="component" value="Unassembled WGS sequence"/>
</dbReference>
<accession>A0A3A9AE44</accession>
<gene>
    <name evidence="1" type="ORF">D7V94_16175</name>
</gene>
<organism evidence="1 2">
    <name type="scientific">Parablautia intestinalis</name>
    <dbReference type="NCBI Taxonomy" id="2320100"/>
    <lineage>
        <taxon>Bacteria</taxon>
        <taxon>Bacillati</taxon>
        <taxon>Bacillota</taxon>
        <taxon>Clostridia</taxon>
        <taxon>Lachnospirales</taxon>
        <taxon>Lachnospiraceae</taxon>
        <taxon>Parablautia</taxon>
    </lineage>
</organism>
<name>A0A3A9AE44_9FIRM</name>
<evidence type="ECO:0000313" key="2">
    <source>
        <dbReference type="Proteomes" id="UP000280696"/>
    </source>
</evidence>
<protein>
    <submittedName>
        <fullName evidence="1">Uncharacterized protein</fullName>
    </submittedName>
</protein>
<evidence type="ECO:0000313" key="1">
    <source>
        <dbReference type="EMBL" id="RKI89930.1"/>
    </source>
</evidence>
<keyword evidence="2" id="KW-1185">Reference proteome</keyword>
<dbReference type="AlphaFoldDB" id="A0A3A9AE44"/>
<comment type="caution">
    <text evidence="1">The sequence shown here is derived from an EMBL/GenBank/DDBJ whole genome shotgun (WGS) entry which is preliminary data.</text>
</comment>